<dbReference type="STRING" id="94237.ENSMMOP00000021429"/>
<keyword evidence="1" id="KW-0175">Coiled coil</keyword>
<dbReference type="AlphaFoldDB" id="A0A3Q3X7L5"/>
<feature type="coiled-coil region" evidence="1">
    <location>
        <begin position="67"/>
        <end position="105"/>
    </location>
</feature>
<organism evidence="2 3">
    <name type="scientific">Mola mola</name>
    <name type="common">Ocean sunfish</name>
    <name type="synonym">Tetraodon mola</name>
    <dbReference type="NCBI Taxonomy" id="94237"/>
    <lineage>
        <taxon>Eukaryota</taxon>
        <taxon>Metazoa</taxon>
        <taxon>Chordata</taxon>
        <taxon>Craniata</taxon>
        <taxon>Vertebrata</taxon>
        <taxon>Euteleostomi</taxon>
        <taxon>Actinopterygii</taxon>
        <taxon>Neopterygii</taxon>
        <taxon>Teleostei</taxon>
        <taxon>Neoteleostei</taxon>
        <taxon>Acanthomorphata</taxon>
        <taxon>Eupercaria</taxon>
        <taxon>Tetraodontiformes</taxon>
        <taxon>Molidae</taxon>
        <taxon>Mola</taxon>
    </lineage>
</organism>
<dbReference type="PANTHER" id="PTHR23313:SF0">
    <property type="entry name" value="TESTIS-EXPRESSED PROTEIN 9"/>
    <property type="match status" value="1"/>
</dbReference>
<reference evidence="2" key="2">
    <citation type="submission" date="2025-09" db="UniProtKB">
        <authorList>
            <consortium name="Ensembl"/>
        </authorList>
    </citation>
    <scope>IDENTIFICATION</scope>
</reference>
<dbReference type="Ensembl" id="ENSMMOT00000021785.1">
    <property type="protein sequence ID" value="ENSMMOP00000021429.1"/>
    <property type="gene ID" value="ENSMMOG00000016291.1"/>
</dbReference>
<keyword evidence="3" id="KW-1185">Reference proteome</keyword>
<proteinExistence type="predicted"/>
<reference evidence="2" key="1">
    <citation type="submission" date="2025-08" db="UniProtKB">
        <authorList>
            <consortium name="Ensembl"/>
        </authorList>
    </citation>
    <scope>IDENTIFICATION</scope>
</reference>
<feature type="coiled-coil region" evidence="1">
    <location>
        <begin position="202"/>
        <end position="334"/>
    </location>
</feature>
<dbReference type="Proteomes" id="UP000261620">
    <property type="component" value="Unplaced"/>
</dbReference>
<sequence>MNTPALDVIDEAPYGITTCDFLPENVNIKSVLPCLAWPQRGPWSCGEAQRSQRVAARPQVKSASGPATTLTDELLAKEEQYKLLNAELEAKTADIVRQAAQLMREQSEVLSKPPSPLLLTDMEDEENVFCIDIYQATSLRFANFSVDFSPTRTSHIDDLAAEESFLARTIHSMEEKMTDASSHEHAVDDESNTGDGISDAQMRVLMAKLRIMQEELDQLSSEYYKKDDENTKLNAKIKGIEEDRARLRRMTSIQQTHIENHRALANASAKKCDGLQLQVSALKKETEDLRRSHKQAAAVHSTVELRLNRALEEAERLKAQLNKTEQLNKVGTEEHQSKEKLLAENKLLRTQKEQLIVGFKKQLKLIDILKRQKMHFEAAKLLTFTEEEFMKALDWERP</sequence>
<dbReference type="OMA" id="QISCEYY"/>
<evidence type="ECO:0000313" key="3">
    <source>
        <dbReference type="Proteomes" id="UP000261620"/>
    </source>
</evidence>
<accession>A0A3Q3X7L5</accession>
<protein>
    <submittedName>
        <fullName evidence="2">Uncharacterized protein</fullName>
    </submittedName>
</protein>
<evidence type="ECO:0000313" key="2">
    <source>
        <dbReference type="Ensembl" id="ENSMMOP00000021429.1"/>
    </source>
</evidence>
<evidence type="ECO:0000256" key="1">
    <source>
        <dbReference type="SAM" id="Coils"/>
    </source>
</evidence>
<name>A0A3Q3X7L5_MOLML</name>
<dbReference type="PANTHER" id="PTHR23313">
    <property type="entry name" value="TSEC1-RELATED"/>
    <property type="match status" value="1"/>
</dbReference>